<sequence length="340" mass="38307">MRYSVRQILVLPPNDDQLHDNLGMSYYCQNIADVQFLEHNSAVVFSVNYIQSRFIAAELCTQVAKLFDILNVKTVAEFKKAIEALRTDVGAGKGNFKNKYLSTELITKSWDGFIQGIEKKVEEKVGPPTGTSVHQLPELGVESKAISQYVKGSAFDMVLVVVVRSFTSSEVTQHIVGLYNKMAEFHKLGCDVYLLTRGPPVGSRGMCGGYIKLIGVPFRKLYDENEALAELKAHRQNATDLVGWEAFRFFVGTNAPVSGINGETITAEKYCAEIEVMHQRLIEEQPVLANRIAQSYSTTTRVRTFQKLLSRHWMNWDTKLCHIQLIHQISRIPIIIFSSI</sequence>
<name>A0A183FUT1_HELPZ</name>
<dbReference type="SUPFAM" id="SSF52833">
    <property type="entry name" value="Thioredoxin-like"/>
    <property type="match status" value="1"/>
</dbReference>
<accession>A0A3P8D2H2</accession>
<dbReference type="OrthoDB" id="5857164at2759"/>
<gene>
    <name evidence="1" type="ORF">HPBE_LOCUS11994</name>
</gene>
<evidence type="ECO:0000313" key="1">
    <source>
        <dbReference type="EMBL" id="VDO90545.1"/>
    </source>
</evidence>
<keyword evidence="2" id="KW-1185">Reference proteome</keyword>
<accession>A0A183FUT1</accession>
<proteinExistence type="predicted"/>
<organism evidence="2 3">
    <name type="scientific">Heligmosomoides polygyrus</name>
    <name type="common">Parasitic roundworm</name>
    <dbReference type="NCBI Taxonomy" id="6339"/>
    <lineage>
        <taxon>Eukaryota</taxon>
        <taxon>Metazoa</taxon>
        <taxon>Ecdysozoa</taxon>
        <taxon>Nematoda</taxon>
        <taxon>Chromadorea</taxon>
        <taxon>Rhabditida</taxon>
        <taxon>Rhabditina</taxon>
        <taxon>Rhabditomorpha</taxon>
        <taxon>Strongyloidea</taxon>
        <taxon>Heligmosomidae</taxon>
        <taxon>Heligmosomoides</taxon>
    </lineage>
</organism>
<dbReference type="WBParaSite" id="HPBE_0001199301-mRNA-1">
    <property type="protein sequence ID" value="HPBE_0001199301-mRNA-1"/>
    <property type="gene ID" value="HPBE_0001199301"/>
</dbReference>
<evidence type="ECO:0000313" key="3">
    <source>
        <dbReference type="WBParaSite" id="HPBE_0001199301-mRNA-1"/>
    </source>
</evidence>
<evidence type="ECO:0000313" key="2">
    <source>
        <dbReference type="Proteomes" id="UP000050761"/>
    </source>
</evidence>
<dbReference type="Proteomes" id="UP000050761">
    <property type="component" value="Unassembled WGS sequence"/>
</dbReference>
<dbReference type="EMBL" id="UZAH01027317">
    <property type="protein sequence ID" value="VDO90545.1"/>
    <property type="molecule type" value="Genomic_DNA"/>
</dbReference>
<reference evidence="3" key="2">
    <citation type="submission" date="2019-09" db="UniProtKB">
        <authorList>
            <consortium name="WormBaseParasite"/>
        </authorList>
    </citation>
    <scope>IDENTIFICATION</scope>
</reference>
<dbReference type="InterPro" id="IPR036249">
    <property type="entry name" value="Thioredoxin-like_sf"/>
</dbReference>
<dbReference type="AlphaFoldDB" id="A0A183FUT1"/>
<protein>
    <submittedName>
        <fullName evidence="3">AIG1-type G domain-containing protein</fullName>
    </submittedName>
</protein>
<reference evidence="1 2" key="1">
    <citation type="submission" date="2018-11" db="EMBL/GenBank/DDBJ databases">
        <authorList>
            <consortium name="Pathogen Informatics"/>
        </authorList>
    </citation>
    <scope>NUCLEOTIDE SEQUENCE [LARGE SCALE GENOMIC DNA]</scope>
</reference>